<reference evidence="1 2" key="1">
    <citation type="submission" date="2019-02" db="EMBL/GenBank/DDBJ databases">
        <title>Deep-cultivation of Planctomycetes and their phenomic and genomic characterization uncovers novel biology.</title>
        <authorList>
            <person name="Wiegand S."/>
            <person name="Jogler M."/>
            <person name="Boedeker C."/>
            <person name="Pinto D."/>
            <person name="Vollmers J."/>
            <person name="Rivas-Marin E."/>
            <person name="Kohn T."/>
            <person name="Peeters S.H."/>
            <person name="Heuer A."/>
            <person name="Rast P."/>
            <person name="Oberbeckmann S."/>
            <person name="Bunk B."/>
            <person name="Jeske O."/>
            <person name="Meyerdierks A."/>
            <person name="Storesund J.E."/>
            <person name="Kallscheuer N."/>
            <person name="Luecker S."/>
            <person name="Lage O.M."/>
            <person name="Pohl T."/>
            <person name="Merkel B.J."/>
            <person name="Hornburger P."/>
            <person name="Mueller R.-W."/>
            <person name="Bruemmer F."/>
            <person name="Labrenz M."/>
            <person name="Spormann A.M."/>
            <person name="Op den Camp H."/>
            <person name="Overmann J."/>
            <person name="Amann R."/>
            <person name="Jetten M.S.M."/>
            <person name="Mascher T."/>
            <person name="Medema M.H."/>
            <person name="Devos D.P."/>
            <person name="Kaster A.-K."/>
            <person name="Ovreas L."/>
            <person name="Rohde M."/>
            <person name="Galperin M.Y."/>
            <person name="Jogler C."/>
        </authorList>
    </citation>
    <scope>NUCLEOTIDE SEQUENCE [LARGE SCALE GENOMIC DNA]</scope>
    <source>
        <strain evidence="1 2">Q31a</strain>
    </source>
</reference>
<evidence type="ECO:0000313" key="2">
    <source>
        <dbReference type="Proteomes" id="UP000318017"/>
    </source>
</evidence>
<sequence length="223" mass="24471">MNLSIGSEHKSRSQASQGSQIDDWACSLVNSVAGCAVVGVMSGSRFPNDRRTVDGLATKLASSLQSKVADPRMLLLRLNVFHSTNLERQVDQSSNAPKPTRSPFGAWSDVEVPVPIGRTASWSLERLPHWVWAWRRSFGLIAIDLGPMHQVPSRILGRLCDHAFILLGPDSCASPDWIKTQIDWHRRSGVTVAGTLVTSMTYASEVDREVSPSVKLGEQRRAA</sequence>
<accession>A0A518G5Y3</accession>
<evidence type="ECO:0000313" key="1">
    <source>
        <dbReference type="EMBL" id="QDV23974.1"/>
    </source>
</evidence>
<dbReference type="AlphaFoldDB" id="A0A518G5Y3"/>
<dbReference type="KEGG" id="ahel:Q31a_22870"/>
<dbReference type="RefSeq" id="WP_145077285.1">
    <property type="nucleotide sequence ID" value="NZ_CP036298.1"/>
</dbReference>
<organism evidence="1 2">
    <name type="scientific">Aureliella helgolandensis</name>
    <dbReference type="NCBI Taxonomy" id="2527968"/>
    <lineage>
        <taxon>Bacteria</taxon>
        <taxon>Pseudomonadati</taxon>
        <taxon>Planctomycetota</taxon>
        <taxon>Planctomycetia</taxon>
        <taxon>Pirellulales</taxon>
        <taxon>Pirellulaceae</taxon>
        <taxon>Aureliella</taxon>
    </lineage>
</organism>
<dbReference type="Proteomes" id="UP000318017">
    <property type="component" value="Chromosome"/>
</dbReference>
<dbReference type="EMBL" id="CP036298">
    <property type="protein sequence ID" value="QDV23974.1"/>
    <property type="molecule type" value="Genomic_DNA"/>
</dbReference>
<keyword evidence="2" id="KW-1185">Reference proteome</keyword>
<name>A0A518G5Y3_9BACT</name>
<proteinExistence type="predicted"/>
<gene>
    <name evidence="1" type="ORF">Q31a_22870</name>
</gene>
<protein>
    <submittedName>
        <fullName evidence="1">Uncharacterized protein</fullName>
    </submittedName>
</protein>